<dbReference type="SUPFAM" id="SSF52833">
    <property type="entry name" value="Thioredoxin-like"/>
    <property type="match status" value="1"/>
</dbReference>
<dbReference type="Pfam" id="PF01323">
    <property type="entry name" value="DSBA"/>
    <property type="match status" value="1"/>
</dbReference>
<comment type="caution">
    <text evidence="3">The sequence shown here is derived from an EMBL/GenBank/DDBJ whole genome shotgun (WGS) entry which is preliminary data.</text>
</comment>
<gene>
    <name evidence="3" type="ORF">K933_06013</name>
</gene>
<evidence type="ECO:0000313" key="3">
    <source>
        <dbReference type="EMBL" id="ESP88981.1"/>
    </source>
</evidence>
<dbReference type="GO" id="GO:0016491">
    <property type="term" value="F:oxidoreductase activity"/>
    <property type="evidence" value="ECO:0007669"/>
    <property type="project" value="InterPro"/>
</dbReference>
<reference evidence="3 4" key="1">
    <citation type="journal article" date="2013" name="Genome Announc.">
        <title>Draft Genome Sequence of 'Candidatus Halobonum tyrrellensis' Strain G22, Isolated from the Hypersaline Waters of Lake Tyrrell, Australia.</title>
        <authorList>
            <person name="Ugalde J.A."/>
            <person name="Narasingarao P."/>
            <person name="Kuo S."/>
            <person name="Podell S."/>
            <person name="Allen E.E."/>
        </authorList>
    </citation>
    <scope>NUCLEOTIDE SEQUENCE [LARGE SCALE GENOMIC DNA]</scope>
    <source>
        <strain evidence="3 4">G22</strain>
    </source>
</reference>
<dbReference type="CDD" id="cd03024">
    <property type="entry name" value="DsbA_FrnE"/>
    <property type="match status" value="1"/>
</dbReference>
<feature type="compositionally biased region" description="Acidic residues" evidence="1">
    <location>
        <begin position="64"/>
        <end position="74"/>
    </location>
</feature>
<organism evidence="3 4">
    <name type="scientific">Candidatus Halobonum tyrrellensis G22</name>
    <dbReference type="NCBI Taxonomy" id="1324957"/>
    <lineage>
        <taxon>Archaea</taxon>
        <taxon>Methanobacteriati</taxon>
        <taxon>Methanobacteriota</taxon>
        <taxon>Stenosarchaea group</taxon>
        <taxon>Halobacteria</taxon>
        <taxon>Halobacteriales</taxon>
        <taxon>Haloferacaceae</taxon>
        <taxon>Candidatus Halobonum</taxon>
    </lineage>
</organism>
<sequence length="217" mass="24314">MSQPDRRADDSATAEPITVFSDYVCPFCYLGRASLAAFRERRDDPPATEWHPFDLRGHKRGADGEIDESVDDGKDDDYFAQVRENVARLSEEYGVELDLEAVPDIDSWNAQQAALYVRDERPDRFEAFDDAVFEAYWTDHRDVGDPDVLAELAADAGLDPEAVRTALASDEWESRLEARFRDAKEMGVTGVPTFAYRGHAARGAVPPEQLERLVAGE</sequence>
<dbReference type="eggNOG" id="arCOG02869">
    <property type="taxonomic scope" value="Archaea"/>
</dbReference>
<feature type="compositionally biased region" description="Basic and acidic residues" evidence="1">
    <location>
        <begin position="44"/>
        <end position="63"/>
    </location>
</feature>
<evidence type="ECO:0000313" key="4">
    <source>
        <dbReference type="Proteomes" id="UP000017840"/>
    </source>
</evidence>
<dbReference type="OrthoDB" id="359198at2157"/>
<dbReference type="PANTHER" id="PTHR13887:SF41">
    <property type="entry name" value="THIOREDOXIN SUPERFAMILY PROTEIN"/>
    <property type="match status" value="1"/>
</dbReference>
<feature type="domain" description="DSBA-like thioredoxin" evidence="2">
    <location>
        <begin position="17"/>
        <end position="213"/>
    </location>
</feature>
<dbReference type="InterPro" id="IPR001853">
    <property type="entry name" value="DSBA-like_thioredoxin_dom"/>
</dbReference>
<proteinExistence type="predicted"/>
<accession>V4GV17</accession>
<name>V4GV17_9EURY</name>
<keyword evidence="4" id="KW-1185">Reference proteome</keyword>
<dbReference type="Proteomes" id="UP000017840">
    <property type="component" value="Unassembled WGS sequence"/>
</dbReference>
<protein>
    <submittedName>
        <fullName evidence="3">DSBA oxidoreductase</fullName>
    </submittedName>
</protein>
<dbReference type="InterPro" id="IPR036249">
    <property type="entry name" value="Thioredoxin-like_sf"/>
</dbReference>
<feature type="region of interest" description="Disordered" evidence="1">
    <location>
        <begin position="44"/>
        <end position="74"/>
    </location>
</feature>
<evidence type="ECO:0000259" key="2">
    <source>
        <dbReference type="Pfam" id="PF01323"/>
    </source>
</evidence>
<evidence type="ECO:0000256" key="1">
    <source>
        <dbReference type="SAM" id="MobiDB-lite"/>
    </source>
</evidence>
<dbReference type="PANTHER" id="PTHR13887">
    <property type="entry name" value="GLUTATHIONE S-TRANSFERASE KAPPA"/>
    <property type="match status" value="1"/>
</dbReference>
<dbReference type="AlphaFoldDB" id="V4GV17"/>
<dbReference type="Gene3D" id="3.40.30.10">
    <property type="entry name" value="Glutaredoxin"/>
    <property type="match status" value="1"/>
</dbReference>
<dbReference type="PATRIC" id="fig|1324957.4.peg.1219"/>
<dbReference type="EMBL" id="ASGZ01000020">
    <property type="protein sequence ID" value="ESP88981.1"/>
    <property type="molecule type" value="Genomic_DNA"/>
</dbReference>
<dbReference type="RefSeq" id="WP_023393790.1">
    <property type="nucleotide sequence ID" value="NZ_ASGZ01000020.1"/>
</dbReference>
<dbReference type="STRING" id="1324957.K933_06013"/>